<dbReference type="Proteomes" id="UP000254101">
    <property type="component" value="Unassembled WGS sequence"/>
</dbReference>
<dbReference type="EMBL" id="QRBB01000001">
    <property type="protein sequence ID" value="RDS77524.1"/>
    <property type="molecule type" value="Genomic_DNA"/>
</dbReference>
<evidence type="ECO:0000313" key="2">
    <source>
        <dbReference type="EMBL" id="RDS77524.1"/>
    </source>
</evidence>
<keyword evidence="3" id="KW-1185">Reference proteome</keyword>
<accession>A0A395LPN5</accession>
<organism evidence="2 3">
    <name type="scientific">Alteriqipengyuania lutimaris</name>
    <dbReference type="NCBI Taxonomy" id="1538146"/>
    <lineage>
        <taxon>Bacteria</taxon>
        <taxon>Pseudomonadati</taxon>
        <taxon>Pseudomonadota</taxon>
        <taxon>Alphaproteobacteria</taxon>
        <taxon>Sphingomonadales</taxon>
        <taxon>Erythrobacteraceae</taxon>
        <taxon>Alteriqipengyuania</taxon>
    </lineage>
</organism>
<keyword evidence="1" id="KW-1133">Transmembrane helix</keyword>
<dbReference type="AlphaFoldDB" id="A0A395LPN5"/>
<reference evidence="2 3" key="1">
    <citation type="submission" date="2018-07" db="EMBL/GenBank/DDBJ databases">
        <title>Erythrobacter nanhaiensis sp. nov., a novel member of the genus Erythrobacter isolated from the South China Sea.</title>
        <authorList>
            <person name="Chen X."/>
            <person name="Liu J."/>
        </authorList>
    </citation>
    <scope>NUCLEOTIDE SEQUENCE [LARGE SCALE GENOMIC DNA]</scope>
    <source>
        <strain evidence="2 3">S-5</strain>
    </source>
</reference>
<comment type="caution">
    <text evidence="2">The sequence shown here is derived from an EMBL/GenBank/DDBJ whole genome shotgun (WGS) entry which is preliminary data.</text>
</comment>
<keyword evidence="1" id="KW-0472">Membrane</keyword>
<gene>
    <name evidence="2" type="ORF">DL238_07835</name>
</gene>
<protein>
    <submittedName>
        <fullName evidence="2">Uncharacterized protein</fullName>
    </submittedName>
</protein>
<proteinExistence type="predicted"/>
<evidence type="ECO:0000313" key="3">
    <source>
        <dbReference type="Proteomes" id="UP000254101"/>
    </source>
</evidence>
<feature type="transmembrane region" description="Helical" evidence="1">
    <location>
        <begin position="170"/>
        <end position="194"/>
    </location>
</feature>
<keyword evidence="1" id="KW-0812">Transmembrane</keyword>
<feature type="transmembrane region" description="Helical" evidence="1">
    <location>
        <begin position="21"/>
        <end position="39"/>
    </location>
</feature>
<evidence type="ECO:0000256" key="1">
    <source>
        <dbReference type="SAM" id="Phobius"/>
    </source>
</evidence>
<sequence>MKDRFRQVSAFLDRHRKIIGWAWTVLIIAVIARQLYNFGLRDVLGELPDEAMFFVLYIFGFVVGPVAERLAFKVIWPKAGPAGWYALLRKRALNAVVLGYSGDVWFAMWARESLKLRAAQAFHGVKDSTILGGIASAIFTVVLVASFAVRGEDALIARIIGRTEGPLIAMVLVAIIGTAAIIIFRRSVFGVSFARGLGVFAIHMGRVAMTNLFLVLQYAVVLPFVPFETWLLFITVQMLVQQLPLIPNRDLVFLVVAMEITRGMGVDETSLSALLVATTLLRQIGNTALLIATTVLAPRFAPEIADRPGSDWAQKLASENERAGQPAE</sequence>
<feature type="transmembrane region" description="Helical" evidence="1">
    <location>
        <begin position="214"/>
        <end position="240"/>
    </location>
</feature>
<dbReference type="RefSeq" id="WP_115491744.1">
    <property type="nucleotide sequence ID" value="NZ_JACHWW010000001.1"/>
</dbReference>
<feature type="transmembrane region" description="Helical" evidence="1">
    <location>
        <begin position="92"/>
        <end position="110"/>
    </location>
</feature>
<feature type="transmembrane region" description="Helical" evidence="1">
    <location>
        <begin position="51"/>
        <end position="72"/>
    </location>
</feature>
<feature type="transmembrane region" description="Helical" evidence="1">
    <location>
        <begin position="130"/>
        <end position="149"/>
    </location>
</feature>
<dbReference type="OrthoDB" id="7184927at2"/>
<name>A0A395LPN5_9SPHN</name>